<feature type="disulfide bond" evidence="5">
    <location>
        <begin position="54"/>
        <end position="81"/>
    </location>
</feature>
<feature type="domain" description="Sushi" evidence="7">
    <location>
        <begin position="148"/>
        <end position="209"/>
    </location>
</feature>
<feature type="domain" description="Sushi" evidence="7">
    <location>
        <begin position="22"/>
        <end position="83"/>
    </location>
</feature>
<protein>
    <recommendedName>
        <fullName evidence="7">Sushi domain-containing protein</fullName>
    </recommendedName>
</protein>
<evidence type="ECO:0000256" key="2">
    <source>
        <dbReference type="ARBA" id="ARBA00022659"/>
    </source>
</evidence>
<evidence type="ECO:0000313" key="8">
    <source>
        <dbReference type="EMBL" id="KAK7878784.1"/>
    </source>
</evidence>
<accession>A0AAW0MPR0</accession>
<evidence type="ECO:0000256" key="3">
    <source>
        <dbReference type="ARBA" id="ARBA00022729"/>
    </source>
</evidence>
<keyword evidence="3 6" id="KW-0732">Signal</keyword>
<dbReference type="PANTHER" id="PTHR45785:SF2">
    <property type="entry name" value="COMPLEMENT FACTOR H-RELATED"/>
    <property type="match status" value="1"/>
</dbReference>
<name>A0AAW0MPR0_9GOBI</name>
<dbReference type="InterPro" id="IPR035976">
    <property type="entry name" value="Sushi/SCR/CCP_sf"/>
</dbReference>
<keyword evidence="4 5" id="KW-1015">Disulfide bond</keyword>
<dbReference type="InterPro" id="IPR000436">
    <property type="entry name" value="Sushi_SCR_CCP_dom"/>
</dbReference>
<dbReference type="AlphaFoldDB" id="A0AAW0MPR0"/>
<proteinExistence type="predicted"/>
<comment type="caution">
    <text evidence="5">Lacks conserved residue(s) required for the propagation of feature annotation.</text>
</comment>
<feature type="disulfide bond" evidence="5">
    <location>
        <begin position="402"/>
        <end position="445"/>
    </location>
</feature>
<dbReference type="SMART" id="SM00032">
    <property type="entry name" value="CCP"/>
    <property type="match status" value="6"/>
</dbReference>
<dbReference type="Proteomes" id="UP001460270">
    <property type="component" value="Unassembled WGS sequence"/>
</dbReference>
<sequence>MKLTVTLLLFLWGFVDFTLTVQVCSQLPSVKHAFVLDEYIKAEYQTGDVIYFCCDPGYTTGLNTTYICTENGWSERIIGNCIEDNIPMLLACTPPPPVINGYLVRNSTLIYSNGQKAQYRCDHSHLMRGGPFKMCTNGQWTGDIQCHSICDVELLPNNIKFSPDNVSQFLEGESLKFQCINQTYMLQGASQATCLGNGQWNHPFPTCTAITCKLSSDPPEGTDYDNQGRNRFHPGESVRVVCGDKLWVKRTELQTAELTCDETGQWDFYPWSDVTKMELRMSTDGEGTDYDNQGRNRFHPGESVRVVCGDKLWVKRTELQTAELTCDETGQWDFYPVCQMVRCYKNGAENVYRWGGKFFTNAVNMDETLLYRCYQPYKETSERATCTRQGWEPNPLCKAIECPALTVNDKIVVNGFLDQPINGSAVQFSCRDPFDELVGPAQIVCDENGQWSSEPPLCRASLDCTLENFKQQTFFDENFDLTKVTSVNRFPVVILVMSSLQISHWSEEATLNLDPKFFTLVTKATKWSAEQTHVTVLLEAGTDIYQCVNVRTKLQEKKSNNKQYVC</sequence>
<feature type="domain" description="Sushi" evidence="7">
    <location>
        <begin position="400"/>
        <end position="460"/>
    </location>
</feature>
<organism evidence="8 9">
    <name type="scientific">Mugilogobius chulae</name>
    <name type="common">yellowstripe goby</name>
    <dbReference type="NCBI Taxonomy" id="88201"/>
    <lineage>
        <taxon>Eukaryota</taxon>
        <taxon>Metazoa</taxon>
        <taxon>Chordata</taxon>
        <taxon>Craniata</taxon>
        <taxon>Vertebrata</taxon>
        <taxon>Euteleostomi</taxon>
        <taxon>Actinopterygii</taxon>
        <taxon>Neopterygii</taxon>
        <taxon>Teleostei</taxon>
        <taxon>Neoteleostei</taxon>
        <taxon>Acanthomorphata</taxon>
        <taxon>Gobiaria</taxon>
        <taxon>Gobiiformes</taxon>
        <taxon>Gobioidei</taxon>
        <taxon>Gobiidae</taxon>
        <taxon>Gobionellinae</taxon>
        <taxon>Mugilogobius</taxon>
    </lineage>
</organism>
<evidence type="ECO:0000256" key="5">
    <source>
        <dbReference type="PROSITE-ProRule" id="PRU00302"/>
    </source>
</evidence>
<evidence type="ECO:0000256" key="6">
    <source>
        <dbReference type="SAM" id="SignalP"/>
    </source>
</evidence>
<comment type="subcellular location">
    <subcellularLocation>
        <location evidence="1">Virion</location>
    </subcellularLocation>
</comment>
<keyword evidence="2 5" id="KW-0768">Sushi</keyword>
<reference evidence="9" key="1">
    <citation type="submission" date="2024-04" db="EMBL/GenBank/DDBJ databases">
        <title>Salinicola lusitanus LLJ914,a marine bacterium isolated from the Okinawa Trough.</title>
        <authorList>
            <person name="Li J."/>
        </authorList>
    </citation>
    <scope>NUCLEOTIDE SEQUENCE [LARGE SCALE GENOMIC DNA]</scope>
</reference>
<evidence type="ECO:0000259" key="7">
    <source>
        <dbReference type="PROSITE" id="PS50923"/>
    </source>
</evidence>
<feature type="disulfide bond" evidence="5">
    <location>
        <begin position="92"/>
        <end position="135"/>
    </location>
</feature>
<dbReference type="Gene3D" id="2.10.70.10">
    <property type="entry name" value="Complement Module, domain 1"/>
    <property type="match status" value="6"/>
</dbReference>
<dbReference type="PANTHER" id="PTHR45785">
    <property type="entry name" value="COMPLEMENT FACTOR H-RELATED"/>
    <property type="match status" value="1"/>
</dbReference>
<feature type="chain" id="PRO_5044013082" description="Sushi domain-containing protein" evidence="6">
    <location>
        <begin position="21"/>
        <end position="566"/>
    </location>
</feature>
<evidence type="ECO:0000256" key="4">
    <source>
        <dbReference type="ARBA" id="ARBA00023157"/>
    </source>
</evidence>
<comment type="caution">
    <text evidence="8">The sequence shown here is derived from an EMBL/GenBank/DDBJ whole genome shotgun (WGS) entry which is preliminary data.</text>
</comment>
<dbReference type="Pfam" id="PF00084">
    <property type="entry name" value="Sushi"/>
    <property type="match status" value="4"/>
</dbReference>
<gene>
    <name evidence="8" type="ORF">WMY93_030894</name>
</gene>
<dbReference type="CDD" id="cd00033">
    <property type="entry name" value="CCP"/>
    <property type="match status" value="4"/>
</dbReference>
<feature type="signal peptide" evidence="6">
    <location>
        <begin position="1"/>
        <end position="20"/>
    </location>
</feature>
<evidence type="ECO:0000313" key="9">
    <source>
        <dbReference type="Proteomes" id="UP001460270"/>
    </source>
</evidence>
<dbReference type="InterPro" id="IPR051503">
    <property type="entry name" value="ComplSys_Reg/VirEntry_Med"/>
</dbReference>
<feature type="domain" description="Sushi" evidence="7">
    <location>
        <begin position="90"/>
        <end position="146"/>
    </location>
</feature>
<evidence type="ECO:0000256" key="1">
    <source>
        <dbReference type="ARBA" id="ARBA00004328"/>
    </source>
</evidence>
<dbReference type="EMBL" id="JBBPFD010000480">
    <property type="protein sequence ID" value="KAK7878784.1"/>
    <property type="molecule type" value="Genomic_DNA"/>
</dbReference>
<dbReference type="SUPFAM" id="SSF57535">
    <property type="entry name" value="Complement control module/SCR domain"/>
    <property type="match status" value="6"/>
</dbReference>
<dbReference type="PROSITE" id="PS50923">
    <property type="entry name" value="SUSHI"/>
    <property type="match status" value="4"/>
</dbReference>
<keyword evidence="9" id="KW-1185">Reference proteome</keyword>